<name>J3PHS4_GAET3</name>
<accession>J3PHS4</accession>
<dbReference type="SUPFAM" id="SSF56112">
    <property type="entry name" value="Protein kinase-like (PK-like)"/>
    <property type="match status" value="1"/>
</dbReference>
<gene>
    <name evidence="2" type="primary">20353513</name>
    <name evidence="1" type="ORF">GGTG_13055</name>
</gene>
<evidence type="ECO:0000313" key="3">
    <source>
        <dbReference type="Proteomes" id="UP000006039"/>
    </source>
</evidence>
<reference evidence="1" key="3">
    <citation type="submission" date="2010-09" db="EMBL/GenBank/DDBJ databases">
        <title>Annotation of Gaeumannomyces graminis var. tritici R3-111a-1.</title>
        <authorList>
            <consortium name="The Broad Institute Genome Sequencing Platform"/>
            <person name="Ma L.-J."/>
            <person name="Dead R."/>
            <person name="Young S.K."/>
            <person name="Zeng Q."/>
            <person name="Gargeya S."/>
            <person name="Fitzgerald M."/>
            <person name="Haas B."/>
            <person name="Abouelleil A."/>
            <person name="Alvarado L."/>
            <person name="Arachchi H.M."/>
            <person name="Berlin A."/>
            <person name="Brown A."/>
            <person name="Chapman S.B."/>
            <person name="Chen Z."/>
            <person name="Dunbar C."/>
            <person name="Freedman E."/>
            <person name="Gearin G."/>
            <person name="Gellesch M."/>
            <person name="Goldberg J."/>
            <person name="Griggs A."/>
            <person name="Gujja S."/>
            <person name="Heiman D."/>
            <person name="Howarth C."/>
            <person name="Larson L."/>
            <person name="Lui A."/>
            <person name="MacDonald P.J.P."/>
            <person name="Mehta T."/>
            <person name="Montmayeur A."/>
            <person name="Murphy C."/>
            <person name="Neiman D."/>
            <person name="Pearson M."/>
            <person name="Priest M."/>
            <person name="Roberts A."/>
            <person name="Saif S."/>
            <person name="Shea T."/>
            <person name="Shenoy N."/>
            <person name="Sisk P."/>
            <person name="Stolte C."/>
            <person name="Sykes S."/>
            <person name="Yandava C."/>
            <person name="Wortman J."/>
            <person name="Nusbaum C."/>
            <person name="Birren B."/>
        </authorList>
    </citation>
    <scope>NUCLEOTIDE SEQUENCE</scope>
    <source>
        <strain evidence="1">R3-111a-1</strain>
    </source>
</reference>
<dbReference type="Gene3D" id="1.20.120.1020">
    <property type="entry name" value="Prion-inhibition and propagation, HeLo domain"/>
    <property type="match status" value="1"/>
</dbReference>
<dbReference type="VEuPathDB" id="FungiDB:GGTG_13055"/>
<dbReference type="EnsemblFungi" id="EJT69436">
    <property type="protein sequence ID" value="EJT69436"/>
    <property type="gene ID" value="GGTG_13055"/>
</dbReference>
<dbReference type="HOGENOM" id="CLU_017444_4_1_1"/>
<dbReference type="AlphaFoldDB" id="J3PHS4"/>
<evidence type="ECO:0008006" key="4">
    <source>
        <dbReference type="Google" id="ProtNLM"/>
    </source>
</evidence>
<keyword evidence="3" id="KW-1185">Reference proteome</keyword>
<reference evidence="3" key="1">
    <citation type="submission" date="2010-07" db="EMBL/GenBank/DDBJ databases">
        <title>The genome sequence of Gaeumannomyces graminis var. tritici strain R3-111a-1.</title>
        <authorList>
            <consortium name="The Broad Institute Genome Sequencing Platform"/>
            <person name="Ma L.-J."/>
            <person name="Dead R."/>
            <person name="Young S."/>
            <person name="Zeng Q."/>
            <person name="Koehrsen M."/>
            <person name="Alvarado L."/>
            <person name="Berlin A."/>
            <person name="Chapman S.B."/>
            <person name="Chen Z."/>
            <person name="Freedman E."/>
            <person name="Gellesch M."/>
            <person name="Goldberg J."/>
            <person name="Griggs A."/>
            <person name="Gujja S."/>
            <person name="Heilman E.R."/>
            <person name="Heiman D."/>
            <person name="Hepburn T."/>
            <person name="Howarth C."/>
            <person name="Jen D."/>
            <person name="Larson L."/>
            <person name="Mehta T."/>
            <person name="Neiman D."/>
            <person name="Pearson M."/>
            <person name="Roberts A."/>
            <person name="Saif S."/>
            <person name="Shea T."/>
            <person name="Shenoy N."/>
            <person name="Sisk P."/>
            <person name="Stolte C."/>
            <person name="Sykes S."/>
            <person name="Walk T."/>
            <person name="White J."/>
            <person name="Yandava C."/>
            <person name="Haas B."/>
            <person name="Nusbaum C."/>
            <person name="Birren B."/>
        </authorList>
    </citation>
    <scope>NUCLEOTIDE SEQUENCE [LARGE SCALE GENOMIC DNA]</scope>
    <source>
        <strain evidence="3">R3-111a-1</strain>
    </source>
</reference>
<dbReference type="GeneID" id="20353513"/>
<dbReference type="Gene3D" id="1.10.510.10">
    <property type="entry name" value="Transferase(Phosphotransferase) domain 1"/>
    <property type="match status" value="1"/>
</dbReference>
<dbReference type="Proteomes" id="UP000006039">
    <property type="component" value="Unassembled WGS sequence"/>
</dbReference>
<proteinExistence type="predicted"/>
<dbReference type="PANTHER" id="PTHR37542">
    <property type="entry name" value="HELO DOMAIN-CONTAINING PROTEIN-RELATED"/>
    <property type="match status" value="1"/>
</dbReference>
<reference evidence="2" key="4">
    <citation type="journal article" date="2015" name="G3 (Bethesda)">
        <title>Genome sequences of three phytopathogenic species of the Magnaporthaceae family of fungi.</title>
        <authorList>
            <person name="Okagaki L.H."/>
            <person name="Nunes C.C."/>
            <person name="Sailsbery J."/>
            <person name="Clay B."/>
            <person name="Brown D."/>
            <person name="John T."/>
            <person name="Oh Y."/>
            <person name="Young N."/>
            <person name="Fitzgerald M."/>
            <person name="Haas B.J."/>
            <person name="Zeng Q."/>
            <person name="Young S."/>
            <person name="Adiconis X."/>
            <person name="Fan L."/>
            <person name="Levin J.Z."/>
            <person name="Mitchell T.K."/>
            <person name="Okubara P.A."/>
            <person name="Farman M.L."/>
            <person name="Kohn L.M."/>
            <person name="Birren B."/>
            <person name="Ma L.-J."/>
            <person name="Dean R.A."/>
        </authorList>
    </citation>
    <scope>NUCLEOTIDE SEQUENCE</scope>
    <source>
        <strain evidence="2">R3-111a-1</strain>
    </source>
</reference>
<organism evidence="1">
    <name type="scientific">Gaeumannomyces tritici (strain R3-111a-1)</name>
    <name type="common">Wheat and barley take-all root rot fungus</name>
    <name type="synonym">Gaeumannomyces graminis var. tritici</name>
    <dbReference type="NCBI Taxonomy" id="644352"/>
    <lineage>
        <taxon>Eukaryota</taxon>
        <taxon>Fungi</taxon>
        <taxon>Dikarya</taxon>
        <taxon>Ascomycota</taxon>
        <taxon>Pezizomycotina</taxon>
        <taxon>Sordariomycetes</taxon>
        <taxon>Sordariomycetidae</taxon>
        <taxon>Magnaporthales</taxon>
        <taxon>Magnaporthaceae</taxon>
        <taxon>Gaeumannomyces</taxon>
    </lineage>
</organism>
<sequence length="577" mass="62301">MEVPGFVIGTSGLIAVAQLCLDIARAIDGIRAFKEDSASLYAVYNFEQVRLALWLAHVVGVTQPSPAVDSEALRRMEITESQMPVVLTSGSPINLHEPLRNALTEVARILGKLNKLLTKYETAGAGDATVMTRIKFQTRLFKEGGRDEIKALLGQLKTWNDSLDSVVESRMRHHLAATMHVRLLAAAQTDEQLEVVQGAARETHPVLGQEAAFRRELLGIECRGDGGGQQSSGLSVSLDHLSPGSPPAALKDGSLRCMGRLSRPGQPTIRILQEWKLGQPNWGDLERTTATARADQLASILRLETKPPRLRCLDLVAYALRDGPRGRLDFCFLYRPPPFADGSSSPPTTLHAALSLSERRRPSLAQRFRVAAALAGSVLALHGAGWLHKAVCGANVLFFADAQTERLDFSQPFVAGFEFARPDTVRDLTLEGGPGGGDGSGSGGGFFAPYCHPELVASLAGGAVAGGGRRRHQRRFDIYGLGVVLLEIGCWMSAATILASRRRGGQDSDSASAHEHLMRTAAEALPSRVGTRYKQAVCACLTWEADTEGEDGEARQRQIEEFADRVVGVLGECHCSF</sequence>
<dbReference type="PANTHER" id="PTHR37542:SF3">
    <property type="entry name" value="PRION-INHIBITION AND PROPAGATION HELO DOMAIN-CONTAINING PROTEIN"/>
    <property type="match status" value="1"/>
</dbReference>
<evidence type="ECO:0000313" key="1">
    <source>
        <dbReference type="EMBL" id="EJT69436.1"/>
    </source>
</evidence>
<evidence type="ECO:0000313" key="2">
    <source>
        <dbReference type="EnsemblFungi" id="EJT69436"/>
    </source>
</evidence>
<reference evidence="2" key="5">
    <citation type="submission" date="2018-04" db="UniProtKB">
        <authorList>
            <consortium name="EnsemblFungi"/>
        </authorList>
    </citation>
    <scope>IDENTIFICATION</scope>
    <source>
        <strain evidence="2">R3-111a-1</strain>
    </source>
</reference>
<dbReference type="InterPro" id="IPR011009">
    <property type="entry name" value="Kinase-like_dom_sf"/>
</dbReference>
<dbReference type="OrthoDB" id="1911848at2759"/>
<protein>
    <recommendedName>
        <fullName evidence="4">Protein kinase domain-containing protein</fullName>
    </recommendedName>
</protein>
<dbReference type="InterPro" id="IPR038305">
    <property type="entry name" value="HeLo_sf"/>
</dbReference>
<dbReference type="eggNOG" id="ENOG502SI3S">
    <property type="taxonomic scope" value="Eukaryota"/>
</dbReference>
<dbReference type="RefSeq" id="XP_009229221.1">
    <property type="nucleotide sequence ID" value="XM_009230957.1"/>
</dbReference>
<dbReference type="EMBL" id="GL385404">
    <property type="protein sequence ID" value="EJT69436.1"/>
    <property type="molecule type" value="Genomic_DNA"/>
</dbReference>
<reference evidence="1" key="2">
    <citation type="submission" date="2010-07" db="EMBL/GenBank/DDBJ databases">
        <authorList>
            <consortium name="The Broad Institute Genome Sequencing Platform"/>
            <consortium name="Broad Institute Genome Sequencing Center for Infectious Disease"/>
            <person name="Ma L.-J."/>
            <person name="Dead R."/>
            <person name="Young S."/>
            <person name="Zeng Q."/>
            <person name="Koehrsen M."/>
            <person name="Alvarado L."/>
            <person name="Berlin A."/>
            <person name="Chapman S.B."/>
            <person name="Chen Z."/>
            <person name="Freedman E."/>
            <person name="Gellesch M."/>
            <person name="Goldberg J."/>
            <person name="Griggs A."/>
            <person name="Gujja S."/>
            <person name="Heilman E.R."/>
            <person name="Heiman D."/>
            <person name="Hepburn T."/>
            <person name="Howarth C."/>
            <person name="Jen D."/>
            <person name="Larson L."/>
            <person name="Mehta T."/>
            <person name="Neiman D."/>
            <person name="Pearson M."/>
            <person name="Roberts A."/>
            <person name="Saif S."/>
            <person name="Shea T."/>
            <person name="Shenoy N."/>
            <person name="Sisk P."/>
            <person name="Stolte C."/>
            <person name="Sykes S."/>
            <person name="Walk T."/>
            <person name="White J."/>
            <person name="Yandava C."/>
            <person name="Haas B."/>
            <person name="Nusbaum C."/>
            <person name="Birren B."/>
        </authorList>
    </citation>
    <scope>NUCLEOTIDE SEQUENCE</scope>
    <source>
        <strain evidence="1">R3-111a-1</strain>
    </source>
</reference>